<dbReference type="SMART" id="SM00369">
    <property type="entry name" value="LRR_TYP"/>
    <property type="match status" value="6"/>
</dbReference>
<feature type="transmembrane region" description="Helical" evidence="13">
    <location>
        <begin position="635"/>
        <end position="657"/>
    </location>
</feature>
<evidence type="ECO:0000256" key="10">
    <source>
        <dbReference type="ARBA" id="ARBA00023136"/>
    </source>
</evidence>
<dbReference type="InterPro" id="IPR035897">
    <property type="entry name" value="Toll_tir_struct_dom_sf"/>
</dbReference>
<dbReference type="SUPFAM" id="SSF52200">
    <property type="entry name" value="Toll/Interleukin receptor TIR domain"/>
    <property type="match status" value="1"/>
</dbReference>
<dbReference type="PROSITE" id="PS50104">
    <property type="entry name" value="TIR"/>
    <property type="match status" value="1"/>
</dbReference>
<dbReference type="PANTHER" id="PTHR24365:SF541">
    <property type="entry name" value="PROTEIN TOLL-RELATED"/>
    <property type="match status" value="1"/>
</dbReference>
<sequence>MCFCNGSAEVEIVCRYKYFGCKHAGQEPLKRIPANLPERLVLLNFDSNDIATITSSDFKGCGQLRSLLLSNNMIAAIAGDAFSDLTNLQYLHLHYNRLYLNDTESFPVGVLDPVTSLVSLKLQCNTVGNLSTYRKDIFQNKTSLRSIALDSVDGARLPKPDDTIELNKLDAVSLYNIVPELGGQFDYWDNLTIRKLGAHTSGCNNKPLTKIDTKIFRHLPDLEQLDISNNPNLSLNHTVLNVLKALNGSKVRKLYLMNIGNGTHDIGKLPDEIFVSLKFINLTELYLDGNGIGDLQARDDLSSYLPHLEVLSLSYNRLFDNVINVLNRTANLTKLRMINMNRQTRPFPESDDLNKLLNLRASEIPDTSTSVDIPSNLNELHLADAIGYSYFTLSNITITGGSQNMSLIDLSCNSFPYIKGPLILRNSPYLSRQIERLNFSDCRIKYICKTLFPPDANLTIVSLDLSGNTRLGHLFESDVKGEILGNLNHTGIQILNISATYTSYLHSSFFKYLTTLRELVLNNNELVHWPECINHLNGLTDLDLSVNKLLFLPDYATSFISRCGAENGVIRLDISDNPLLDECDRLSFLQWLNHCPETVVLKNKAGVIFFTGVEKNISELHNIIQFLQINCKSEIWAKVTAWMSACMVVVVYLAVLVHRNRWSIKYFFVELSRRRKGYESQTNDEDFEYDAFVAYHKDSLTWLVQEMVEHLEGRLTVEPLRLCLHHRDWLPGIPIEENVLSSIKKSRRTVILLTRSFLRSNWCDFEFQMARIHGFDEGHEVLVVVQLEEIPVNELNRTLLKVRKTHTWLEWPTPDDAEAVDAFWERLKRTLNRRNRKPAKCTCGRIVNSSTDSRDKTD</sequence>
<keyword evidence="8" id="KW-0391">Immunity</keyword>
<dbReference type="SMART" id="SM00255">
    <property type="entry name" value="TIR"/>
    <property type="match status" value="1"/>
</dbReference>
<dbReference type="InterPro" id="IPR001611">
    <property type="entry name" value="Leu-rich_rpt"/>
</dbReference>
<dbReference type="Gene3D" id="3.40.50.10140">
    <property type="entry name" value="Toll/interleukin-1 receptor homology (TIR) domain"/>
    <property type="match status" value="1"/>
</dbReference>
<dbReference type="SUPFAM" id="SSF52058">
    <property type="entry name" value="L domain-like"/>
    <property type="match status" value="1"/>
</dbReference>
<dbReference type="EMBL" id="JAODUP010000852">
    <property type="protein sequence ID" value="KAK2143346.1"/>
    <property type="molecule type" value="Genomic_DNA"/>
</dbReference>
<feature type="domain" description="TIR" evidence="14">
    <location>
        <begin position="687"/>
        <end position="831"/>
    </location>
</feature>
<dbReference type="InterPro" id="IPR017241">
    <property type="entry name" value="Toll-like_receptor"/>
</dbReference>
<dbReference type="InterPro" id="IPR000157">
    <property type="entry name" value="TIR_dom"/>
</dbReference>
<evidence type="ECO:0000259" key="14">
    <source>
        <dbReference type="PROSITE" id="PS50104"/>
    </source>
</evidence>
<evidence type="ECO:0000313" key="16">
    <source>
        <dbReference type="Proteomes" id="UP001208570"/>
    </source>
</evidence>
<dbReference type="Proteomes" id="UP001208570">
    <property type="component" value="Unassembled WGS sequence"/>
</dbReference>
<dbReference type="GO" id="GO:0045087">
    <property type="term" value="P:innate immune response"/>
    <property type="evidence" value="ECO:0007669"/>
    <property type="project" value="UniProtKB-KW"/>
</dbReference>
<evidence type="ECO:0000256" key="12">
    <source>
        <dbReference type="ARBA" id="ARBA00023180"/>
    </source>
</evidence>
<keyword evidence="10 13" id="KW-0472">Membrane</keyword>
<evidence type="ECO:0000256" key="4">
    <source>
        <dbReference type="ARBA" id="ARBA00022614"/>
    </source>
</evidence>
<dbReference type="InterPro" id="IPR032675">
    <property type="entry name" value="LRR_dom_sf"/>
</dbReference>
<evidence type="ECO:0000256" key="9">
    <source>
        <dbReference type="ARBA" id="ARBA00022989"/>
    </source>
</evidence>
<keyword evidence="4" id="KW-0433">Leucine-rich repeat</keyword>
<comment type="similarity">
    <text evidence="2">Belongs to the Toll-like receptor family.</text>
</comment>
<comment type="subcellular location">
    <subcellularLocation>
        <location evidence="1">Membrane</location>
        <topology evidence="1">Single-pass type I membrane protein</topology>
    </subcellularLocation>
</comment>
<keyword evidence="9 13" id="KW-1133">Transmembrane helix</keyword>
<proteinExistence type="inferred from homology"/>
<dbReference type="Pfam" id="PF13855">
    <property type="entry name" value="LRR_8"/>
    <property type="match status" value="2"/>
</dbReference>
<keyword evidence="12" id="KW-0325">Glycoprotein</keyword>
<dbReference type="Gene3D" id="3.80.10.10">
    <property type="entry name" value="Ribonuclease Inhibitor"/>
    <property type="match status" value="1"/>
</dbReference>
<dbReference type="InterPro" id="IPR003591">
    <property type="entry name" value="Leu-rich_rpt_typical-subtyp"/>
</dbReference>
<keyword evidence="6" id="KW-0732">Signal</keyword>
<protein>
    <recommendedName>
        <fullName evidence="14">TIR domain-containing protein</fullName>
    </recommendedName>
</protein>
<keyword evidence="11" id="KW-0675">Receptor</keyword>
<dbReference type="AlphaFoldDB" id="A0AAD9IZA7"/>
<evidence type="ECO:0000256" key="11">
    <source>
        <dbReference type="ARBA" id="ARBA00023170"/>
    </source>
</evidence>
<comment type="caution">
    <text evidence="15">The sequence shown here is derived from an EMBL/GenBank/DDBJ whole genome shotgun (WGS) entry which is preliminary data.</text>
</comment>
<evidence type="ECO:0000313" key="15">
    <source>
        <dbReference type="EMBL" id="KAK2143346.1"/>
    </source>
</evidence>
<keyword evidence="7" id="KW-0677">Repeat</keyword>
<dbReference type="GO" id="GO:0002224">
    <property type="term" value="P:toll-like receptor signaling pathway"/>
    <property type="evidence" value="ECO:0007669"/>
    <property type="project" value="InterPro"/>
</dbReference>
<dbReference type="GO" id="GO:0004888">
    <property type="term" value="F:transmembrane signaling receptor activity"/>
    <property type="evidence" value="ECO:0007669"/>
    <property type="project" value="InterPro"/>
</dbReference>
<evidence type="ECO:0000256" key="13">
    <source>
        <dbReference type="SAM" id="Phobius"/>
    </source>
</evidence>
<keyword evidence="3" id="KW-0399">Innate immunity</keyword>
<dbReference type="FunFam" id="3.40.50.10140:FF:000001">
    <property type="entry name" value="Toll-like receptor 2"/>
    <property type="match status" value="1"/>
</dbReference>
<keyword evidence="16" id="KW-1185">Reference proteome</keyword>
<gene>
    <name evidence="15" type="ORF">LSH36_852g00037</name>
</gene>
<organism evidence="15 16">
    <name type="scientific">Paralvinella palmiformis</name>
    <dbReference type="NCBI Taxonomy" id="53620"/>
    <lineage>
        <taxon>Eukaryota</taxon>
        <taxon>Metazoa</taxon>
        <taxon>Spiralia</taxon>
        <taxon>Lophotrochozoa</taxon>
        <taxon>Annelida</taxon>
        <taxon>Polychaeta</taxon>
        <taxon>Sedentaria</taxon>
        <taxon>Canalipalpata</taxon>
        <taxon>Terebellida</taxon>
        <taxon>Terebelliformia</taxon>
        <taxon>Alvinellidae</taxon>
        <taxon>Paralvinella</taxon>
    </lineage>
</organism>
<accession>A0AAD9IZA7</accession>
<evidence type="ECO:0000256" key="1">
    <source>
        <dbReference type="ARBA" id="ARBA00004479"/>
    </source>
</evidence>
<dbReference type="Pfam" id="PF01582">
    <property type="entry name" value="TIR"/>
    <property type="match status" value="1"/>
</dbReference>
<dbReference type="PROSITE" id="PS51450">
    <property type="entry name" value="LRR"/>
    <property type="match status" value="1"/>
</dbReference>
<evidence type="ECO:0000256" key="7">
    <source>
        <dbReference type="ARBA" id="ARBA00022737"/>
    </source>
</evidence>
<keyword evidence="5 13" id="KW-0812">Transmembrane</keyword>
<dbReference type="PRINTS" id="PR01537">
    <property type="entry name" value="INTRLKN1R1F"/>
</dbReference>
<evidence type="ECO:0000256" key="2">
    <source>
        <dbReference type="ARBA" id="ARBA00009634"/>
    </source>
</evidence>
<evidence type="ECO:0000256" key="5">
    <source>
        <dbReference type="ARBA" id="ARBA00022692"/>
    </source>
</evidence>
<evidence type="ECO:0000256" key="6">
    <source>
        <dbReference type="ARBA" id="ARBA00022729"/>
    </source>
</evidence>
<evidence type="ECO:0000256" key="3">
    <source>
        <dbReference type="ARBA" id="ARBA00022588"/>
    </source>
</evidence>
<dbReference type="PIRSF" id="PIRSF037595">
    <property type="entry name" value="Toll-like_receptor"/>
    <property type="match status" value="1"/>
</dbReference>
<dbReference type="PANTHER" id="PTHR24365">
    <property type="entry name" value="TOLL-LIKE RECEPTOR"/>
    <property type="match status" value="1"/>
</dbReference>
<dbReference type="GO" id="GO:0005886">
    <property type="term" value="C:plasma membrane"/>
    <property type="evidence" value="ECO:0007669"/>
    <property type="project" value="TreeGrafter"/>
</dbReference>
<evidence type="ECO:0000256" key="8">
    <source>
        <dbReference type="ARBA" id="ARBA00022859"/>
    </source>
</evidence>
<reference evidence="15" key="1">
    <citation type="journal article" date="2023" name="Mol. Biol. Evol.">
        <title>Third-Generation Sequencing Reveals the Adaptive Role of the Epigenome in Three Deep-Sea Polychaetes.</title>
        <authorList>
            <person name="Perez M."/>
            <person name="Aroh O."/>
            <person name="Sun Y."/>
            <person name="Lan Y."/>
            <person name="Juniper S.K."/>
            <person name="Young C.R."/>
            <person name="Angers B."/>
            <person name="Qian P.Y."/>
        </authorList>
    </citation>
    <scope>NUCLEOTIDE SEQUENCE</scope>
    <source>
        <strain evidence="15">P08H-3</strain>
    </source>
</reference>
<name>A0AAD9IZA7_9ANNE</name>